<name>A0A2T0STI8_9PSEU</name>
<dbReference type="Pfam" id="PF20271">
    <property type="entry name" value="CATASP"/>
    <property type="match status" value="1"/>
</dbReference>
<protein>
    <recommendedName>
        <fullName evidence="1">CATRA-Associated Small Protein domain-containing protein</fullName>
    </recommendedName>
</protein>
<dbReference type="InterPro" id="IPR046924">
    <property type="entry name" value="CATASP"/>
</dbReference>
<accession>A0A2T0STI8</accession>
<feature type="domain" description="CATRA-Associated Small Protein" evidence="1">
    <location>
        <begin position="9"/>
        <end position="93"/>
    </location>
</feature>
<dbReference type="AlphaFoldDB" id="A0A2T0STI8"/>
<organism evidence="2 3">
    <name type="scientific">Umezawaea tangerina</name>
    <dbReference type="NCBI Taxonomy" id="84725"/>
    <lineage>
        <taxon>Bacteria</taxon>
        <taxon>Bacillati</taxon>
        <taxon>Actinomycetota</taxon>
        <taxon>Actinomycetes</taxon>
        <taxon>Pseudonocardiales</taxon>
        <taxon>Pseudonocardiaceae</taxon>
        <taxon>Umezawaea</taxon>
    </lineage>
</organism>
<comment type="caution">
    <text evidence="2">The sequence shown here is derived from an EMBL/GenBank/DDBJ whole genome shotgun (WGS) entry which is preliminary data.</text>
</comment>
<sequence>MLEREARNDALDVLDDLLGWELPSDRWPEVSARLTALAAAVRANDSAGVTAATVQLELISPLMGPGMGKEPTVPPTDAVREQQAEIVDSLRDKPDDDHPRTG</sequence>
<evidence type="ECO:0000313" key="3">
    <source>
        <dbReference type="Proteomes" id="UP000239494"/>
    </source>
</evidence>
<dbReference type="RefSeq" id="WP_106192125.1">
    <property type="nucleotide sequence ID" value="NZ_PVTF01000011.1"/>
</dbReference>
<dbReference type="Proteomes" id="UP000239494">
    <property type="component" value="Unassembled WGS sequence"/>
</dbReference>
<dbReference type="EMBL" id="PVTF01000011">
    <property type="protein sequence ID" value="PRY36725.1"/>
    <property type="molecule type" value="Genomic_DNA"/>
</dbReference>
<evidence type="ECO:0000313" key="2">
    <source>
        <dbReference type="EMBL" id="PRY36725.1"/>
    </source>
</evidence>
<proteinExistence type="predicted"/>
<keyword evidence="3" id="KW-1185">Reference proteome</keyword>
<evidence type="ECO:0000259" key="1">
    <source>
        <dbReference type="Pfam" id="PF20271"/>
    </source>
</evidence>
<gene>
    <name evidence="2" type="ORF">CLV43_11197</name>
</gene>
<reference evidence="2 3" key="1">
    <citation type="submission" date="2018-03" db="EMBL/GenBank/DDBJ databases">
        <title>Genomic Encyclopedia of Archaeal and Bacterial Type Strains, Phase II (KMG-II): from individual species to whole genera.</title>
        <authorList>
            <person name="Goeker M."/>
        </authorList>
    </citation>
    <scope>NUCLEOTIDE SEQUENCE [LARGE SCALE GENOMIC DNA]</scope>
    <source>
        <strain evidence="2 3">DSM 44720</strain>
    </source>
</reference>